<feature type="transmembrane region" description="Helical" evidence="1">
    <location>
        <begin position="38"/>
        <end position="57"/>
    </location>
</feature>
<dbReference type="Proteomes" id="UP001314169">
    <property type="component" value="Chromosome 5"/>
</dbReference>
<gene>
    <name evidence="2" type="ORF">MPIPNATIZW_LOCUS14404</name>
</gene>
<keyword evidence="1" id="KW-1133">Transmembrane helix</keyword>
<keyword evidence="1" id="KW-0472">Membrane</keyword>
<proteinExistence type="predicted"/>
<evidence type="ECO:0000256" key="1">
    <source>
        <dbReference type="SAM" id="Phobius"/>
    </source>
</evidence>
<accession>A0ABP0A849</accession>
<sequence length="106" mass="11837">MLENQVGKMGFGPLRAQPCTLVQCLCYGFCFSWGTLDVKIICIFYCIIWSWASLWGGGGRKTKQTNNGDPLFCDDAVMIKFEAFFETAVLGINQSMCQSDVPLTFL</sequence>
<keyword evidence="1" id="KW-0812">Transmembrane</keyword>
<reference evidence="2" key="1">
    <citation type="submission" date="2023-12" db="EMBL/GenBank/DDBJ databases">
        <authorList>
            <person name="Brown T."/>
        </authorList>
    </citation>
    <scope>NUCLEOTIDE SEQUENCE</scope>
</reference>
<evidence type="ECO:0000313" key="3">
    <source>
        <dbReference type="Proteomes" id="UP001314169"/>
    </source>
</evidence>
<dbReference type="EMBL" id="OY882862">
    <property type="protein sequence ID" value="CAK6446098.1"/>
    <property type="molecule type" value="Genomic_DNA"/>
</dbReference>
<evidence type="ECO:0000313" key="2">
    <source>
        <dbReference type="EMBL" id="CAK6446098.1"/>
    </source>
</evidence>
<organism evidence="2 3">
    <name type="scientific">Pipistrellus nathusii</name>
    <name type="common">Nathusius' pipistrelle</name>
    <dbReference type="NCBI Taxonomy" id="59473"/>
    <lineage>
        <taxon>Eukaryota</taxon>
        <taxon>Metazoa</taxon>
        <taxon>Chordata</taxon>
        <taxon>Craniata</taxon>
        <taxon>Vertebrata</taxon>
        <taxon>Euteleostomi</taxon>
        <taxon>Mammalia</taxon>
        <taxon>Eutheria</taxon>
        <taxon>Laurasiatheria</taxon>
        <taxon>Chiroptera</taxon>
        <taxon>Yangochiroptera</taxon>
        <taxon>Vespertilionidae</taxon>
        <taxon>Pipistrellus</taxon>
    </lineage>
</organism>
<keyword evidence="3" id="KW-1185">Reference proteome</keyword>
<protein>
    <submittedName>
        <fullName evidence="2">Uncharacterized protein</fullName>
    </submittedName>
</protein>
<name>A0ABP0A849_PIPNA</name>